<sequence length="106" mass="11453">MNDALSILHRMPGLSKIRAPGATLSTDLNGPLVMEAETLARLKTGSEPAREDLQAVIFALDLLAAGAPDNDLISYDADIQRVAGKLRERYSRRFKTSAYADPVTPA</sequence>
<name>A0A858SZG0_9RHOB</name>
<dbReference type="AlphaFoldDB" id="A0A858SZG0"/>
<dbReference type="Proteomes" id="UP000503308">
    <property type="component" value="Chromosome"/>
</dbReference>
<reference evidence="1 2" key="1">
    <citation type="submission" date="2020-02" db="EMBL/GenBank/DDBJ databases">
        <title>Genome sequence of Roseobacter ponti.</title>
        <authorList>
            <person name="Hollensteiner J."/>
            <person name="Schneider D."/>
            <person name="Poehlein A."/>
            <person name="Daniel R."/>
        </authorList>
    </citation>
    <scope>NUCLEOTIDE SEQUENCE [LARGE SCALE GENOMIC DNA]</scope>
    <source>
        <strain evidence="1 2">DSM 106830</strain>
    </source>
</reference>
<dbReference type="KEGG" id="rpon:G3256_17735"/>
<evidence type="ECO:0000313" key="2">
    <source>
        <dbReference type="Proteomes" id="UP000503308"/>
    </source>
</evidence>
<protein>
    <submittedName>
        <fullName evidence="1">Uncharacterized protein</fullName>
    </submittedName>
</protein>
<dbReference type="EMBL" id="CP048788">
    <property type="protein sequence ID" value="QJF52881.1"/>
    <property type="molecule type" value="Genomic_DNA"/>
</dbReference>
<proteinExistence type="predicted"/>
<accession>A0A858SZG0</accession>
<keyword evidence="2" id="KW-1185">Reference proteome</keyword>
<organism evidence="1 2">
    <name type="scientific">Roseobacter ponti</name>
    <dbReference type="NCBI Taxonomy" id="1891787"/>
    <lineage>
        <taxon>Bacteria</taxon>
        <taxon>Pseudomonadati</taxon>
        <taxon>Pseudomonadota</taxon>
        <taxon>Alphaproteobacteria</taxon>
        <taxon>Rhodobacterales</taxon>
        <taxon>Roseobacteraceae</taxon>
        <taxon>Roseobacter</taxon>
    </lineage>
</organism>
<evidence type="ECO:0000313" key="1">
    <source>
        <dbReference type="EMBL" id="QJF52881.1"/>
    </source>
</evidence>
<dbReference type="RefSeq" id="WP_169642098.1">
    <property type="nucleotide sequence ID" value="NZ_CP048788.1"/>
</dbReference>
<gene>
    <name evidence="1" type="ORF">G3256_17735</name>
</gene>